<dbReference type="InterPro" id="IPR037488">
    <property type="entry name" value="At2g33490-like"/>
</dbReference>
<dbReference type="Proteomes" id="UP000639772">
    <property type="component" value="Chromosome 11"/>
</dbReference>
<comment type="caution">
    <text evidence="2">The sequence shown here is derived from an EMBL/GenBank/DDBJ whole genome shotgun (WGS) entry which is preliminary data.</text>
</comment>
<gene>
    <name evidence="2" type="ORF">HPP92_021229</name>
</gene>
<evidence type="ECO:0008006" key="4">
    <source>
        <dbReference type="Google" id="ProtNLM"/>
    </source>
</evidence>
<feature type="compositionally biased region" description="Polar residues" evidence="1">
    <location>
        <begin position="440"/>
        <end position="460"/>
    </location>
</feature>
<feature type="compositionally biased region" description="Low complexity" evidence="1">
    <location>
        <begin position="391"/>
        <end position="407"/>
    </location>
</feature>
<feature type="region of interest" description="Disordered" evidence="1">
    <location>
        <begin position="487"/>
        <end position="516"/>
    </location>
</feature>
<dbReference type="OrthoDB" id="1925034at2759"/>
<accession>A0A835Q564</accession>
<dbReference type="InterPro" id="IPR027267">
    <property type="entry name" value="AH/BAR_dom_sf"/>
</dbReference>
<dbReference type="SUPFAM" id="SSF103657">
    <property type="entry name" value="BAR/IMD domain-like"/>
    <property type="match status" value="1"/>
</dbReference>
<protein>
    <recommendedName>
        <fullName evidence="4">Hydroxyproline-rich glycoprotein family protein</fullName>
    </recommendedName>
</protein>
<dbReference type="CDD" id="cd07307">
    <property type="entry name" value="BAR"/>
    <property type="match status" value="1"/>
</dbReference>
<name>A0A835Q564_VANPL</name>
<proteinExistence type="predicted"/>
<dbReference type="EMBL" id="JADCNM010000011">
    <property type="protein sequence ID" value="KAG0462753.1"/>
    <property type="molecule type" value="Genomic_DNA"/>
</dbReference>
<sequence length="516" mass="58125">MRSSLRRLRAFECRRSEPKEKRDIGLRRCSMNWSRPRSGAYYQTISTPSECLLRELQILEDMKQQCDEKRDMYKLMLTAPRAKGRSRNAKGLSITAQQLQIAQEQYEEEANLFVFRLKSLKLGQSRSLLTQAARHHAAQVNFFRKGLKSLELIEPHVKFVAKQHHIDYSFSQLEDDDSHHYGDGDLSYDSSDVGELSFDYRLNEKVDDVHYFHRNSTNDKGFTDQEVFYFNQRSTSLSSQSAPISALNKFDFSKKVKEESPPSKKFHTYVLPTPLDVKSPTSSSTSISLSSAQLETNNHFPTQLWHSSPLVPHNLTELRDKNMLSPPQPSNESILPLKLHTSSTFDAKKITRHAFSGPITRNSPPRNSFFTPFAAFSSANQHKYSKASQTSFSTVLPSTTSPSTSSPRISELHELPRPPSSSAPLNDPINLVVYSAPLSTKGQETRTSGQVSPISSQTASPLPPPPPTVLRSFSIQYINQLRPLRTHIGDPSEEVDSPPLTPLSLKAFHSDAPSLH</sequence>
<dbReference type="AlphaFoldDB" id="A0A835Q564"/>
<organism evidence="2 3">
    <name type="scientific">Vanilla planifolia</name>
    <name type="common">Vanilla</name>
    <dbReference type="NCBI Taxonomy" id="51239"/>
    <lineage>
        <taxon>Eukaryota</taxon>
        <taxon>Viridiplantae</taxon>
        <taxon>Streptophyta</taxon>
        <taxon>Embryophyta</taxon>
        <taxon>Tracheophyta</taxon>
        <taxon>Spermatophyta</taxon>
        <taxon>Magnoliopsida</taxon>
        <taxon>Liliopsida</taxon>
        <taxon>Asparagales</taxon>
        <taxon>Orchidaceae</taxon>
        <taxon>Vanilloideae</taxon>
        <taxon>Vanilleae</taxon>
        <taxon>Vanilla</taxon>
    </lineage>
</organism>
<evidence type="ECO:0000256" key="1">
    <source>
        <dbReference type="SAM" id="MobiDB-lite"/>
    </source>
</evidence>
<feature type="region of interest" description="Disordered" evidence="1">
    <location>
        <begin position="440"/>
        <end position="470"/>
    </location>
</feature>
<reference evidence="2 3" key="1">
    <citation type="journal article" date="2020" name="Nat. Food">
        <title>A phased Vanilla planifolia genome enables genetic improvement of flavour and production.</title>
        <authorList>
            <person name="Hasing T."/>
            <person name="Tang H."/>
            <person name="Brym M."/>
            <person name="Khazi F."/>
            <person name="Huang T."/>
            <person name="Chambers A.H."/>
        </authorList>
    </citation>
    <scope>NUCLEOTIDE SEQUENCE [LARGE SCALE GENOMIC DNA]</scope>
    <source>
        <tissue evidence="2">Leaf</tissue>
    </source>
</reference>
<dbReference type="PANTHER" id="PTHR34119">
    <property type="entry name" value="HYDROXYPROLINE-RICH GLYCOPROTEIN-LIKE"/>
    <property type="match status" value="1"/>
</dbReference>
<feature type="region of interest" description="Disordered" evidence="1">
    <location>
        <begin position="391"/>
        <end position="428"/>
    </location>
</feature>
<dbReference type="PANTHER" id="PTHR34119:SF1">
    <property type="entry name" value="OS04G0394700 PROTEIN"/>
    <property type="match status" value="1"/>
</dbReference>
<evidence type="ECO:0000313" key="2">
    <source>
        <dbReference type="EMBL" id="KAG0462753.1"/>
    </source>
</evidence>
<dbReference type="Gene3D" id="1.20.1270.60">
    <property type="entry name" value="Arfaptin homology (AH) domain/BAR domain"/>
    <property type="match status" value="1"/>
</dbReference>
<evidence type="ECO:0000313" key="3">
    <source>
        <dbReference type="Proteomes" id="UP000639772"/>
    </source>
</evidence>